<dbReference type="AlphaFoldDB" id="A0A2T1HME3"/>
<comment type="caution">
    <text evidence="1">The sequence shown here is derived from an EMBL/GenBank/DDBJ whole genome shotgun (WGS) entry which is preliminary data.</text>
</comment>
<reference evidence="2" key="1">
    <citation type="submission" date="2018-03" db="EMBL/GenBank/DDBJ databases">
        <authorList>
            <person name="Sun L."/>
            <person name="Liu H."/>
            <person name="Chen W."/>
            <person name="Huang K."/>
            <person name="Liu W."/>
            <person name="Gao X."/>
        </authorList>
    </citation>
    <scope>NUCLEOTIDE SEQUENCE [LARGE SCALE GENOMIC DNA]</scope>
    <source>
        <strain evidence="2">SH9</strain>
    </source>
</reference>
<dbReference type="Gene3D" id="1.25.40.10">
    <property type="entry name" value="Tetratricopeptide repeat domain"/>
    <property type="match status" value="1"/>
</dbReference>
<evidence type="ECO:0000313" key="2">
    <source>
        <dbReference type="Proteomes" id="UP000239772"/>
    </source>
</evidence>
<dbReference type="Proteomes" id="UP000239772">
    <property type="component" value="Unassembled WGS sequence"/>
</dbReference>
<evidence type="ECO:0000313" key="1">
    <source>
        <dbReference type="EMBL" id="PSC02817.1"/>
    </source>
</evidence>
<dbReference type="RefSeq" id="WP_106340064.1">
    <property type="nucleotide sequence ID" value="NZ_PVZS01000037.1"/>
</dbReference>
<dbReference type="InterPro" id="IPR011990">
    <property type="entry name" value="TPR-like_helical_dom_sf"/>
</dbReference>
<proteinExistence type="predicted"/>
<dbReference type="OrthoDB" id="5321503at2"/>
<name>A0A2T1HME3_9HYPH</name>
<organism evidence="1 2">
    <name type="scientific">Alsobacter soli</name>
    <dbReference type="NCBI Taxonomy" id="2109933"/>
    <lineage>
        <taxon>Bacteria</taxon>
        <taxon>Pseudomonadati</taxon>
        <taxon>Pseudomonadota</taxon>
        <taxon>Alphaproteobacteria</taxon>
        <taxon>Hyphomicrobiales</taxon>
        <taxon>Alsobacteraceae</taxon>
        <taxon>Alsobacter</taxon>
    </lineage>
</organism>
<protein>
    <submittedName>
        <fullName evidence="1">Sel1 repeat family protein</fullName>
    </submittedName>
</protein>
<dbReference type="EMBL" id="PVZS01000037">
    <property type="protein sequence ID" value="PSC02817.1"/>
    <property type="molecule type" value="Genomic_DNA"/>
</dbReference>
<accession>A0A2T1HME3</accession>
<dbReference type="SUPFAM" id="SSF81901">
    <property type="entry name" value="HCP-like"/>
    <property type="match status" value="1"/>
</dbReference>
<keyword evidence="2" id="KW-1185">Reference proteome</keyword>
<sequence length="89" mass="9857">MARFEMNTAEMACIASAEMDGLAFLELGMMYAAGRSAPVDRVEAHKWLNIAAMRGCREAIGLRAELASEMSREEIAEAQRAARLWLTVH</sequence>
<gene>
    <name evidence="1" type="ORF">SLNSH_22105</name>
</gene>